<organism evidence="1 2">
    <name type="scientific">Blastococcus deserti</name>
    <dbReference type="NCBI Taxonomy" id="2259033"/>
    <lineage>
        <taxon>Bacteria</taxon>
        <taxon>Bacillati</taxon>
        <taxon>Actinomycetota</taxon>
        <taxon>Actinomycetes</taxon>
        <taxon>Geodermatophilales</taxon>
        <taxon>Geodermatophilaceae</taxon>
        <taxon>Blastococcus</taxon>
    </lineage>
</organism>
<protein>
    <submittedName>
        <fullName evidence="1">Uncharacterized protein</fullName>
    </submittedName>
</protein>
<name>A0ABW4XDK3_9ACTN</name>
<comment type="caution">
    <text evidence="1">The sequence shown here is derived from an EMBL/GenBank/DDBJ whole genome shotgun (WGS) entry which is preliminary data.</text>
</comment>
<accession>A0ABW4XDK3</accession>
<dbReference type="Proteomes" id="UP001597402">
    <property type="component" value="Unassembled WGS sequence"/>
</dbReference>
<evidence type="ECO:0000313" key="1">
    <source>
        <dbReference type="EMBL" id="MFD2093347.1"/>
    </source>
</evidence>
<evidence type="ECO:0000313" key="2">
    <source>
        <dbReference type="Proteomes" id="UP001597402"/>
    </source>
</evidence>
<sequence>MTGRLAVTVQPVRGRGSDCALHDSGVFAVTWSMWSSWPGRAESAHEQPVTSIVALPRAVAAEYFRRETCCGRRPRG</sequence>
<dbReference type="RefSeq" id="WP_376878805.1">
    <property type="nucleotide sequence ID" value="NZ_JBHUHP010000017.1"/>
</dbReference>
<proteinExistence type="predicted"/>
<reference evidence="2" key="1">
    <citation type="journal article" date="2019" name="Int. J. Syst. Evol. Microbiol.">
        <title>The Global Catalogue of Microorganisms (GCM) 10K type strain sequencing project: providing services to taxonomists for standard genome sequencing and annotation.</title>
        <authorList>
            <consortium name="The Broad Institute Genomics Platform"/>
            <consortium name="The Broad Institute Genome Sequencing Center for Infectious Disease"/>
            <person name="Wu L."/>
            <person name="Ma J."/>
        </authorList>
    </citation>
    <scope>NUCLEOTIDE SEQUENCE [LARGE SCALE GENOMIC DNA]</scope>
    <source>
        <strain evidence="2">JCM 3338</strain>
    </source>
</reference>
<dbReference type="EMBL" id="JBHUHP010000017">
    <property type="protein sequence ID" value="MFD2093347.1"/>
    <property type="molecule type" value="Genomic_DNA"/>
</dbReference>
<gene>
    <name evidence="1" type="ORF">ACFSHS_17450</name>
</gene>
<keyword evidence="2" id="KW-1185">Reference proteome</keyword>